<feature type="domain" description="Alanine racemase N-terminal" evidence="1">
    <location>
        <begin position="14"/>
        <end position="172"/>
    </location>
</feature>
<name>A0A4R0JFT0_9ACTN</name>
<protein>
    <submittedName>
        <fullName evidence="2">Alanine racemase</fullName>
    </submittedName>
</protein>
<dbReference type="Gene3D" id="3.20.20.10">
    <property type="entry name" value="Alanine racemase"/>
    <property type="match status" value="1"/>
</dbReference>
<dbReference type="InterPro" id="IPR001608">
    <property type="entry name" value="Ala_racemase_N"/>
</dbReference>
<dbReference type="InterPro" id="IPR009006">
    <property type="entry name" value="Ala_racemase/Decarboxylase_C"/>
</dbReference>
<reference evidence="2 3" key="1">
    <citation type="submission" date="2019-02" db="EMBL/GenBank/DDBJ databases">
        <title>Kribbella capetownensis sp. nov. and Kribbella speibonae sp. nov., isolated from soil.</title>
        <authorList>
            <person name="Curtis S.M."/>
            <person name="Norton I."/>
            <person name="Everest G.J."/>
            <person name="Meyers P.R."/>
        </authorList>
    </citation>
    <scope>NUCLEOTIDE SEQUENCE [LARGE SCALE GENOMIC DNA]</scope>
    <source>
        <strain evidence="2 3">DSM 27082</strain>
    </source>
</reference>
<sequence>MPLVLHVDSDRWRDHLRSTWNPDIVPVAKGNGYGFGNHRLFAEARAFGARTIAVGTYFEVPATDSHSSGREDVVVLSPWRPFLEVPQSKNVIHTVSRLADLVSIPAGSRVLIEVMTSMRRHGIGARELRHTMLLNALDRIRFEGWSLHFPMGAGGTSANLREAQQLAKAALDVRKGTLWVSHVPAQKLADIGPDVKLRMGTGLWLGDRGALSVRATVLDVHSVRRGERVGYRQRRVSGDGHILIVSGGTAHGVGLEAPTAAASVRQRAIAMAKGSLDAAGMALSPFTIEGKQRWFAEPPHMQASMLFLPSSVAPPAVGDEVDLDVRYTTTTFDKVSMD</sequence>
<dbReference type="GO" id="GO:0003824">
    <property type="term" value="F:catalytic activity"/>
    <property type="evidence" value="ECO:0007669"/>
    <property type="project" value="InterPro"/>
</dbReference>
<dbReference type="EMBL" id="SJKA01000001">
    <property type="protein sequence ID" value="TCC43398.1"/>
    <property type="molecule type" value="Genomic_DNA"/>
</dbReference>
<accession>A0A4R0JFT0</accession>
<dbReference type="SUPFAM" id="SSF51419">
    <property type="entry name" value="PLP-binding barrel"/>
    <property type="match status" value="1"/>
</dbReference>
<dbReference type="RefSeq" id="WP_131284324.1">
    <property type="nucleotide sequence ID" value="NZ_SJKA01000001.1"/>
</dbReference>
<gene>
    <name evidence="2" type="ORF">E0H50_02700</name>
</gene>
<comment type="caution">
    <text evidence="2">The sequence shown here is derived from an EMBL/GenBank/DDBJ whole genome shotgun (WGS) entry which is preliminary data.</text>
</comment>
<dbReference type="Pfam" id="PF01168">
    <property type="entry name" value="Ala_racemase_N"/>
    <property type="match status" value="1"/>
</dbReference>
<dbReference type="OrthoDB" id="2986620at2"/>
<organism evidence="2 3">
    <name type="scientific">Kribbella sindirgiensis</name>
    <dbReference type="NCBI Taxonomy" id="1124744"/>
    <lineage>
        <taxon>Bacteria</taxon>
        <taxon>Bacillati</taxon>
        <taxon>Actinomycetota</taxon>
        <taxon>Actinomycetes</taxon>
        <taxon>Propionibacteriales</taxon>
        <taxon>Kribbellaceae</taxon>
        <taxon>Kribbella</taxon>
    </lineage>
</organism>
<evidence type="ECO:0000313" key="3">
    <source>
        <dbReference type="Proteomes" id="UP000292695"/>
    </source>
</evidence>
<evidence type="ECO:0000259" key="1">
    <source>
        <dbReference type="Pfam" id="PF01168"/>
    </source>
</evidence>
<evidence type="ECO:0000313" key="2">
    <source>
        <dbReference type="EMBL" id="TCC43398.1"/>
    </source>
</evidence>
<proteinExistence type="predicted"/>
<dbReference type="InterPro" id="IPR029066">
    <property type="entry name" value="PLP-binding_barrel"/>
</dbReference>
<dbReference type="Gene3D" id="2.40.37.10">
    <property type="entry name" value="Lyase, Ornithine Decarboxylase, Chain A, domain 1"/>
    <property type="match status" value="1"/>
</dbReference>
<keyword evidence="3" id="KW-1185">Reference proteome</keyword>
<dbReference type="Proteomes" id="UP000292695">
    <property type="component" value="Unassembled WGS sequence"/>
</dbReference>
<dbReference type="AlphaFoldDB" id="A0A4R0JFT0"/>